<keyword evidence="3" id="KW-1185">Reference proteome</keyword>
<dbReference type="InParanoid" id="F0X705"/>
<evidence type="ECO:0000313" key="3">
    <source>
        <dbReference type="Proteomes" id="UP000007796"/>
    </source>
</evidence>
<gene>
    <name evidence="2" type="ORF">CMQ_6559</name>
</gene>
<accession>F0X705</accession>
<sequence length="155" mass="16945">MALFHIAAPRLGFNFFESLFRHVSGRGRIRRVAPLAPSRSGQNGLNSHHKASDRPLLRSRVRVVWHRTLNDNGRAYQKSLASSPDIMVASSDVSHRIGVHCRVFQLPWLPLAALVMIRTAPVQQAQGRVGGIDSNPIPDLSLPYAPTGKPGAICG</sequence>
<dbReference type="EMBL" id="GL629729">
    <property type="protein sequence ID" value="EFX06238.1"/>
    <property type="molecule type" value="Genomic_DNA"/>
</dbReference>
<dbReference type="AlphaFoldDB" id="F0X705"/>
<name>F0X705_GROCL</name>
<dbReference type="HOGENOM" id="CLU_1695659_0_0_1"/>
<proteinExistence type="predicted"/>
<organism evidence="3">
    <name type="scientific">Grosmannia clavigera (strain kw1407 / UAMH 11150)</name>
    <name type="common">Blue stain fungus</name>
    <name type="synonym">Graphiocladiella clavigera</name>
    <dbReference type="NCBI Taxonomy" id="655863"/>
    <lineage>
        <taxon>Eukaryota</taxon>
        <taxon>Fungi</taxon>
        <taxon>Dikarya</taxon>
        <taxon>Ascomycota</taxon>
        <taxon>Pezizomycotina</taxon>
        <taxon>Sordariomycetes</taxon>
        <taxon>Sordariomycetidae</taxon>
        <taxon>Ophiostomatales</taxon>
        <taxon>Ophiostomataceae</taxon>
        <taxon>Leptographium</taxon>
    </lineage>
</organism>
<reference evidence="2 3" key="1">
    <citation type="journal article" date="2011" name="Proc. Natl. Acad. Sci. U.S.A.">
        <title>Genome and transcriptome analyses of the mountain pine beetle-fungal symbiont Grosmannia clavigera, a lodgepole pine pathogen.</title>
        <authorList>
            <person name="DiGuistini S."/>
            <person name="Wang Y."/>
            <person name="Liao N.Y."/>
            <person name="Taylor G."/>
            <person name="Tanguay P."/>
            <person name="Feau N."/>
            <person name="Henrissat B."/>
            <person name="Chan S.K."/>
            <person name="Hesse-Orce U."/>
            <person name="Alamouti S.M."/>
            <person name="Tsui C.K.M."/>
            <person name="Docking R.T."/>
            <person name="Levasseur A."/>
            <person name="Haridas S."/>
            <person name="Robertson G."/>
            <person name="Birol I."/>
            <person name="Holt R.A."/>
            <person name="Marra M.A."/>
            <person name="Hamelin R.C."/>
            <person name="Hirst M."/>
            <person name="Jones S.J.M."/>
            <person name="Bohlmann J."/>
            <person name="Breuil C."/>
        </authorList>
    </citation>
    <scope>NUCLEOTIDE SEQUENCE [LARGE SCALE GENOMIC DNA]</scope>
    <source>
        <strain evidence="3">kw1407 / UAMH 11150</strain>
    </source>
</reference>
<evidence type="ECO:0000256" key="1">
    <source>
        <dbReference type="SAM" id="MobiDB-lite"/>
    </source>
</evidence>
<dbReference type="RefSeq" id="XP_014175720.1">
    <property type="nucleotide sequence ID" value="XM_014320245.1"/>
</dbReference>
<dbReference type="Proteomes" id="UP000007796">
    <property type="component" value="Unassembled WGS sequence"/>
</dbReference>
<dbReference type="GeneID" id="25980005"/>
<evidence type="ECO:0000313" key="2">
    <source>
        <dbReference type="EMBL" id="EFX06238.1"/>
    </source>
</evidence>
<protein>
    <submittedName>
        <fullName evidence="2">Uncharacterized protein</fullName>
    </submittedName>
</protein>
<feature type="region of interest" description="Disordered" evidence="1">
    <location>
        <begin position="35"/>
        <end position="54"/>
    </location>
</feature>